<reference evidence="2" key="1">
    <citation type="submission" date="2020-11" db="EMBL/GenBank/DDBJ databases">
        <authorList>
            <consortium name="DOE Joint Genome Institute"/>
            <person name="Ahrendt S."/>
            <person name="Riley R."/>
            <person name="Andreopoulos W."/>
            <person name="Labutti K."/>
            <person name="Pangilinan J."/>
            <person name="Ruiz-Duenas F.J."/>
            <person name="Barrasa J.M."/>
            <person name="Sanchez-Garcia M."/>
            <person name="Camarero S."/>
            <person name="Miyauchi S."/>
            <person name="Serrano A."/>
            <person name="Linde D."/>
            <person name="Babiker R."/>
            <person name="Drula E."/>
            <person name="Ayuso-Fernandez I."/>
            <person name="Pacheco R."/>
            <person name="Padilla G."/>
            <person name="Ferreira P."/>
            <person name="Barriuso J."/>
            <person name="Kellner H."/>
            <person name="Castanera R."/>
            <person name="Alfaro M."/>
            <person name="Ramirez L."/>
            <person name="Pisabarro A.G."/>
            <person name="Kuo A."/>
            <person name="Tritt A."/>
            <person name="Lipzen A."/>
            <person name="He G."/>
            <person name="Yan M."/>
            <person name="Ng V."/>
            <person name="Cullen D."/>
            <person name="Martin F."/>
            <person name="Rosso M.-N."/>
            <person name="Henrissat B."/>
            <person name="Hibbett D."/>
            <person name="Martinez A.T."/>
            <person name="Grigoriev I.V."/>
        </authorList>
    </citation>
    <scope>NUCLEOTIDE SEQUENCE</scope>
    <source>
        <strain evidence="2">CBS 506.95</strain>
    </source>
</reference>
<dbReference type="AlphaFoldDB" id="A0A9P6ECP1"/>
<gene>
    <name evidence="2" type="ORF">CPB83DRAFT_857509</name>
</gene>
<evidence type="ECO:0000313" key="3">
    <source>
        <dbReference type="Proteomes" id="UP000807306"/>
    </source>
</evidence>
<name>A0A9P6ECP1_9AGAR</name>
<organism evidence="2 3">
    <name type="scientific">Crepidotus variabilis</name>
    <dbReference type="NCBI Taxonomy" id="179855"/>
    <lineage>
        <taxon>Eukaryota</taxon>
        <taxon>Fungi</taxon>
        <taxon>Dikarya</taxon>
        <taxon>Basidiomycota</taxon>
        <taxon>Agaricomycotina</taxon>
        <taxon>Agaricomycetes</taxon>
        <taxon>Agaricomycetidae</taxon>
        <taxon>Agaricales</taxon>
        <taxon>Agaricineae</taxon>
        <taxon>Crepidotaceae</taxon>
        <taxon>Crepidotus</taxon>
    </lineage>
</organism>
<sequence length="178" mass="20298">MLKPLPQYHLRDTPAEFLKSCQLIPLPVSNDSLVTSSTNKLNHLISQPRTVTYRPPHIMDGRGTVEPAHWMVGSIAIWSEEEMLGKDGERGFVLVRRIDYDSCHQDLQAHAHPQLMQNPPPQGLRTSDDEAEPLTQWDIQFYDCVVKHLSARGPISDAEWILWTEMGWSVDDCVFIPN</sequence>
<evidence type="ECO:0000256" key="1">
    <source>
        <dbReference type="SAM" id="MobiDB-lite"/>
    </source>
</evidence>
<feature type="region of interest" description="Disordered" evidence="1">
    <location>
        <begin position="110"/>
        <end position="129"/>
    </location>
</feature>
<dbReference type="EMBL" id="MU157869">
    <property type="protein sequence ID" value="KAF9526620.1"/>
    <property type="molecule type" value="Genomic_DNA"/>
</dbReference>
<comment type="caution">
    <text evidence="2">The sequence shown here is derived from an EMBL/GenBank/DDBJ whole genome shotgun (WGS) entry which is preliminary data.</text>
</comment>
<keyword evidence="3" id="KW-1185">Reference proteome</keyword>
<accession>A0A9P6ECP1</accession>
<proteinExistence type="predicted"/>
<evidence type="ECO:0000313" key="2">
    <source>
        <dbReference type="EMBL" id="KAF9526620.1"/>
    </source>
</evidence>
<protein>
    <submittedName>
        <fullName evidence="2">Uncharacterized protein</fullName>
    </submittedName>
</protein>
<dbReference type="Proteomes" id="UP000807306">
    <property type="component" value="Unassembled WGS sequence"/>
</dbReference>